<dbReference type="GeneID" id="125312687"/>
<dbReference type="Proteomes" id="UP000827889">
    <property type="component" value="Chromosome 10"/>
</dbReference>
<accession>A0ABM3GTK2</accession>
<evidence type="ECO:0000313" key="1">
    <source>
        <dbReference type="Proteomes" id="UP000827889"/>
    </source>
</evidence>
<organism evidence="1 2">
    <name type="scientific">Rhodamnia argentea</name>
    <dbReference type="NCBI Taxonomy" id="178133"/>
    <lineage>
        <taxon>Eukaryota</taxon>
        <taxon>Viridiplantae</taxon>
        <taxon>Streptophyta</taxon>
        <taxon>Embryophyta</taxon>
        <taxon>Tracheophyta</taxon>
        <taxon>Spermatophyta</taxon>
        <taxon>Magnoliopsida</taxon>
        <taxon>eudicotyledons</taxon>
        <taxon>Gunneridae</taxon>
        <taxon>Pentapetalae</taxon>
        <taxon>rosids</taxon>
        <taxon>malvids</taxon>
        <taxon>Myrtales</taxon>
        <taxon>Myrtaceae</taxon>
        <taxon>Myrtoideae</taxon>
        <taxon>Myrteae</taxon>
        <taxon>Australasian group</taxon>
        <taxon>Rhodamnia</taxon>
    </lineage>
</organism>
<gene>
    <name evidence="2" type="primary">LOC125312687</name>
</gene>
<proteinExistence type="predicted"/>
<protein>
    <submittedName>
        <fullName evidence="2">Uncharacterized protein LOC125312687</fullName>
    </submittedName>
</protein>
<sequence>MPVRYGDNVLGGMYGDHCALNGTAAVASMGSPVQALSLHSINQSEFLTHASSEQPMSSNCCLPIDPLRKCEQGASPLQNQGCVSLLRDPASSSSPDLGGEMARDGSTLLSVAILAKTSTFPSI</sequence>
<keyword evidence="1" id="KW-1185">Reference proteome</keyword>
<reference evidence="2" key="1">
    <citation type="submission" date="2025-08" db="UniProtKB">
        <authorList>
            <consortium name="RefSeq"/>
        </authorList>
    </citation>
    <scope>IDENTIFICATION</scope>
    <source>
        <tissue evidence="2">Leaf</tissue>
    </source>
</reference>
<name>A0ABM3GTK2_9MYRT</name>
<dbReference type="RefSeq" id="XP_048127680.1">
    <property type="nucleotide sequence ID" value="XM_048271723.1"/>
</dbReference>
<evidence type="ECO:0000313" key="2">
    <source>
        <dbReference type="RefSeq" id="XP_048127680.1"/>
    </source>
</evidence>